<dbReference type="OrthoDB" id="288590at2759"/>
<comment type="caution">
    <text evidence="4">The sequence shown here is derived from an EMBL/GenBank/DDBJ whole genome shotgun (WGS) entry which is preliminary data.</text>
</comment>
<evidence type="ECO:0000259" key="3">
    <source>
        <dbReference type="Pfam" id="PF14226"/>
    </source>
</evidence>
<dbReference type="Pfam" id="PF14226">
    <property type="entry name" value="DIOX_N"/>
    <property type="match status" value="1"/>
</dbReference>
<feature type="domain" description="Non-haem dioxygenase N-terminal" evidence="3">
    <location>
        <begin position="45"/>
        <end position="91"/>
    </location>
</feature>
<dbReference type="Proteomes" id="UP000886595">
    <property type="component" value="Unassembled WGS sequence"/>
</dbReference>
<evidence type="ECO:0000256" key="2">
    <source>
        <dbReference type="ARBA" id="ARBA00023004"/>
    </source>
</evidence>
<keyword evidence="5" id="KW-1185">Reference proteome</keyword>
<evidence type="ECO:0000256" key="1">
    <source>
        <dbReference type="ARBA" id="ARBA00022723"/>
    </source>
</evidence>
<dbReference type="InterPro" id="IPR027443">
    <property type="entry name" value="IPNS-like_sf"/>
</dbReference>
<keyword evidence="2" id="KW-0408">Iron</keyword>
<dbReference type="SUPFAM" id="SSF51197">
    <property type="entry name" value="Clavaminate synthase-like"/>
    <property type="match status" value="1"/>
</dbReference>
<sequence>MSSITEDVSIENLSSLQTLPDSFTWKHTAADSVLPPSSAAVKESIPIINLSDPDVTTLLGNACKTWGAFQIANHGVPQKLLDDIESLSKPFSICRQRGNSRLLPLIKEPVATENLESLLSSRRKCGLKG</sequence>
<keyword evidence="1" id="KW-0479">Metal-binding</keyword>
<evidence type="ECO:0000313" key="4">
    <source>
        <dbReference type="EMBL" id="KAG2313719.1"/>
    </source>
</evidence>
<protein>
    <recommendedName>
        <fullName evidence="3">Non-haem dioxygenase N-terminal domain-containing protein</fullName>
    </recommendedName>
</protein>
<proteinExistence type="predicted"/>
<dbReference type="GO" id="GO:0046872">
    <property type="term" value="F:metal ion binding"/>
    <property type="evidence" value="ECO:0007669"/>
    <property type="project" value="UniProtKB-KW"/>
</dbReference>
<evidence type="ECO:0000313" key="5">
    <source>
        <dbReference type="Proteomes" id="UP000886595"/>
    </source>
</evidence>
<dbReference type="AlphaFoldDB" id="A0A8X8AUR0"/>
<reference evidence="4 5" key="1">
    <citation type="submission" date="2020-02" db="EMBL/GenBank/DDBJ databases">
        <authorList>
            <person name="Ma Q."/>
            <person name="Huang Y."/>
            <person name="Song X."/>
            <person name="Pei D."/>
        </authorList>
    </citation>
    <scope>NUCLEOTIDE SEQUENCE [LARGE SCALE GENOMIC DNA]</scope>
    <source>
        <strain evidence="4">Sxm20200214</strain>
        <tissue evidence="4">Leaf</tissue>
    </source>
</reference>
<dbReference type="InterPro" id="IPR026992">
    <property type="entry name" value="DIOX_N"/>
</dbReference>
<dbReference type="Gene3D" id="2.60.120.330">
    <property type="entry name" value="B-lactam Antibiotic, Isopenicillin N Synthase, Chain"/>
    <property type="match status" value="1"/>
</dbReference>
<accession>A0A8X8AUR0</accession>
<dbReference type="EMBL" id="JAAMPC010000005">
    <property type="protein sequence ID" value="KAG2313719.1"/>
    <property type="molecule type" value="Genomic_DNA"/>
</dbReference>
<gene>
    <name evidence="4" type="ORF">Bca52824_025276</name>
</gene>
<name>A0A8X8AUR0_BRACI</name>
<organism evidence="4 5">
    <name type="scientific">Brassica carinata</name>
    <name type="common">Ethiopian mustard</name>
    <name type="synonym">Abyssinian cabbage</name>
    <dbReference type="NCBI Taxonomy" id="52824"/>
    <lineage>
        <taxon>Eukaryota</taxon>
        <taxon>Viridiplantae</taxon>
        <taxon>Streptophyta</taxon>
        <taxon>Embryophyta</taxon>
        <taxon>Tracheophyta</taxon>
        <taxon>Spermatophyta</taxon>
        <taxon>Magnoliopsida</taxon>
        <taxon>eudicotyledons</taxon>
        <taxon>Gunneridae</taxon>
        <taxon>Pentapetalae</taxon>
        <taxon>rosids</taxon>
        <taxon>malvids</taxon>
        <taxon>Brassicales</taxon>
        <taxon>Brassicaceae</taxon>
        <taxon>Brassiceae</taxon>
        <taxon>Brassica</taxon>
    </lineage>
</organism>